<comment type="caution">
    <text evidence="2">The sequence shown here is derived from an EMBL/GenBank/DDBJ whole genome shotgun (WGS) entry which is preliminary data.</text>
</comment>
<feature type="transmembrane region" description="Helical" evidence="1">
    <location>
        <begin position="178"/>
        <end position="196"/>
    </location>
</feature>
<proteinExistence type="predicted"/>
<dbReference type="Proteomes" id="UP001500620">
    <property type="component" value="Unassembled WGS sequence"/>
</dbReference>
<feature type="transmembrane region" description="Helical" evidence="1">
    <location>
        <begin position="20"/>
        <end position="38"/>
    </location>
</feature>
<protein>
    <recommendedName>
        <fullName evidence="4">DUF3592 domain-containing protein</fullName>
    </recommendedName>
</protein>
<evidence type="ECO:0008006" key="4">
    <source>
        <dbReference type="Google" id="ProtNLM"/>
    </source>
</evidence>
<feature type="transmembrane region" description="Helical" evidence="1">
    <location>
        <begin position="75"/>
        <end position="98"/>
    </location>
</feature>
<accession>A0ABP8D0H8</accession>
<organism evidence="2 3">
    <name type="scientific">Dactylosporangium darangshiense</name>
    <dbReference type="NCBI Taxonomy" id="579108"/>
    <lineage>
        <taxon>Bacteria</taxon>
        <taxon>Bacillati</taxon>
        <taxon>Actinomycetota</taxon>
        <taxon>Actinomycetes</taxon>
        <taxon>Micromonosporales</taxon>
        <taxon>Micromonosporaceae</taxon>
        <taxon>Dactylosporangium</taxon>
    </lineage>
</organism>
<evidence type="ECO:0000313" key="2">
    <source>
        <dbReference type="EMBL" id="GAA4245507.1"/>
    </source>
</evidence>
<keyword evidence="3" id="KW-1185">Reference proteome</keyword>
<evidence type="ECO:0000256" key="1">
    <source>
        <dbReference type="SAM" id="Phobius"/>
    </source>
</evidence>
<sequence length="201" mass="21419">MPLVKHYPWGALFKGIWRTLLALAVTSAFVAITGTLAGGPSFTWLAIGSALSLLAAVPGYLLYRIGAPDHSAGNRVVMLLVLTFAAWLAALLVAPAYMSRQGTPTDAVVTHVVRGLSSVSEKRFPAYQVADRGTGENLGRLRFLDTEPKVGEKIRVRVDPRGWFNVTVSDPTGRFTKLAALIVGVLGLVALILGVSGHMPD</sequence>
<gene>
    <name evidence="2" type="ORF">GCM10022255_013170</name>
</gene>
<evidence type="ECO:0000313" key="3">
    <source>
        <dbReference type="Proteomes" id="UP001500620"/>
    </source>
</evidence>
<reference evidence="3" key="1">
    <citation type="journal article" date="2019" name="Int. J. Syst. Evol. Microbiol.">
        <title>The Global Catalogue of Microorganisms (GCM) 10K type strain sequencing project: providing services to taxonomists for standard genome sequencing and annotation.</title>
        <authorList>
            <consortium name="The Broad Institute Genomics Platform"/>
            <consortium name="The Broad Institute Genome Sequencing Center for Infectious Disease"/>
            <person name="Wu L."/>
            <person name="Ma J."/>
        </authorList>
    </citation>
    <scope>NUCLEOTIDE SEQUENCE [LARGE SCALE GENOMIC DNA]</scope>
    <source>
        <strain evidence="3">JCM 17441</strain>
    </source>
</reference>
<keyword evidence="1" id="KW-0812">Transmembrane</keyword>
<keyword evidence="1" id="KW-0472">Membrane</keyword>
<name>A0ABP8D0H8_9ACTN</name>
<feature type="transmembrane region" description="Helical" evidence="1">
    <location>
        <begin position="44"/>
        <end position="63"/>
    </location>
</feature>
<dbReference type="EMBL" id="BAABAT010000002">
    <property type="protein sequence ID" value="GAA4245507.1"/>
    <property type="molecule type" value="Genomic_DNA"/>
</dbReference>
<keyword evidence="1" id="KW-1133">Transmembrane helix</keyword>